<keyword evidence="3 4" id="KW-0998">Cell outer membrane</keyword>
<evidence type="ECO:0000313" key="8">
    <source>
        <dbReference type="Proteomes" id="UP001465153"/>
    </source>
</evidence>
<dbReference type="PANTHER" id="PTHR30189">
    <property type="entry name" value="LPS-ASSEMBLY PROTEIN"/>
    <property type="match status" value="1"/>
</dbReference>
<organism evidence="7 8">
    <name type="scientific">Sessilibacter corallicola</name>
    <dbReference type="NCBI Taxonomy" id="2904075"/>
    <lineage>
        <taxon>Bacteria</taxon>
        <taxon>Pseudomonadati</taxon>
        <taxon>Pseudomonadota</taxon>
        <taxon>Gammaproteobacteria</taxon>
        <taxon>Cellvibrionales</taxon>
        <taxon>Cellvibrionaceae</taxon>
        <taxon>Sessilibacter</taxon>
    </lineage>
</organism>
<protein>
    <recommendedName>
        <fullName evidence="4">LPS-assembly protein LptD</fullName>
    </recommendedName>
</protein>
<gene>
    <name evidence="4 7" type="primary">lptD</name>
    <name evidence="7" type="ORF">NBRC116591_05780</name>
</gene>
<dbReference type="InterPro" id="IPR005653">
    <property type="entry name" value="OstA-like_N"/>
</dbReference>
<evidence type="ECO:0000256" key="3">
    <source>
        <dbReference type="ARBA" id="ARBA00023237"/>
    </source>
</evidence>
<name>A0ABQ0A530_9GAMM</name>
<comment type="function">
    <text evidence="4">Together with LptE, is involved in the assembly of lipopolysaccharide (LPS) at the surface of the outer membrane.</text>
</comment>
<evidence type="ECO:0000259" key="5">
    <source>
        <dbReference type="Pfam" id="PF03968"/>
    </source>
</evidence>
<dbReference type="Pfam" id="PF03968">
    <property type="entry name" value="LptD_N"/>
    <property type="match status" value="1"/>
</dbReference>
<dbReference type="InterPro" id="IPR007543">
    <property type="entry name" value="LptD_C"/>
</dbReference>
<dbReference type="InterPro" id="IPR050218">
    <property type="entry name" value="LptD"/>
</dbReference>
<feature type="domain" description="Organic solvent tolerance-like N-terminal" evidence="5">
    <location>
        <begin position="79"/>
        <end position="205"/>
    </location>
</feature>
<comment type="subunit">
    <text evidence="4">Component of the lipopolysaccharide transport and assembly complex. Interacts with LptE and LptA.</text>
</comment>
<keyword evidence="1 4" id="KW-0732">Signal</keyword>
<dbReference type="HAMAP" id="MF_01411">
    <property type="entry name" value="LPS_assembly_LptD"/>
    <property type="match status" value="1"/>
</dbReference>
<dbReference type="EMBL" id="BAABWN010000002">
    <property type="protein sequence ID" value="GAA6166768.1"/>
    <property type="molecule type" value="Genomic_DNA"/>
</dbReference>
<dbReference type="Gene3D" id="2.60.450.10">
    <property type="entry name" value="Lipopolysaccharide (LPS) transport protein A like domain"/>
    <property type="match status" value="1"/>
</dbReference>
<dbReference type="InterPro" id="IPR020889">
    <property type="entry name" value="LipoPS_assembly_LptD"/>
</dbReference>
<dbReference type="Proteomes" id="UP001465153">
    <property type="component" value="Unassembled WGS sequence"/>
</dbReference>
<evidence type="ECO:0000256" key="1">
    <source>
        <dbReference type="ARBA" id="ARBA00022729"/>
    </source>
</evidence>
<sequence length="825" mass="94284">MLLSVAGIGFSGALLAENPPESQSPSNATVPVEFIDWVERNAANEQQYRFSNDHCVGQYFPPVSTAQTSDISSAPIEATADRSEVLDGNIYSLTGNVEANQGNQSINADQIRINQATGQADIQGNVTFREPRFRVYGDSGEVNNLNNTAEFNDVNILLYETQIRSDAKRFKRHGDDSIHLNQAVITTCPPGTTPSWSIQAESIDIREENLWGVARNPVFKFKGVPVFYLPFMTFPTSNDRLSGFLFPAVSFSDNGGLDVSLPYYFNLAPNYDLILSPRHINDRGSILESQLRHLSKRFESELNLAFLDDDPGVDNRDTDSLVDAGVIEEGEDNPFINRDRWLIGLYQDGGASAGHNTRWFSSIDFTRVSDQNYFRDLNNTAIEVSSETHLRRNGTLGYRFDNWTTTISATSYQTLVFDIVEPYQELPKINVDGSYQFDNWLLDAQHEFVSFEHSDEFDFRDRNLIIGDRSRIEYDLQWQNQEVWGFFTPGVHLKHLAFELDDANLSDGVETSQDYTTLQGSLDTGLYFEREGSLFGNNYLQTFEPRLFYFYSDFTDQSDLLRITDDNQSVDFDTADLSFDYNQLFRTTRFTGGDRLDDDHRLSVGLTTRFVNDASGQEVFRASIGQIYYFEDRRVFLTSVNEEITPSSEIAGEFSAALSNSFTWNADLIYDEEEQEVGEGRTNFRYTDDHRLINVGFNFRRRADRIDDFGRNVETHTRQSDISMILPVTDNVNIILRNLHDFTFDRELDSFGGLEYNSCCYKARFVWRRWLDSDLAEVIDEEDLDFKRGFFFDIQFKGLGSGQGKFHKLLSEAIPGFSSREQRNN</sequence>
<feature type="domain" description="LptD C-terminal" evidence="6">
    <location>
        <begin position="356"/>
        <end position="731"/>
    </location>
</feature>
<proteinExistence type="inferred from homology"/>
<reference evidence="7 8" key="1">
    <citation type="submission" date="2024-04" db="EMBL/GenBank/DDBJ databases">
        <title>Draft genome sequence of Sessilibacter corallicola NBRC 116591.</title>
        <authorList>
            <person name="Miyakawa T."/>
            <person name="Kusuya Y."/>
            <person name="Miura T."/>
        </authorList>
    </citation>
    <scope>NUCLEOTIDE SEQUENCE [LARGE SCALE GENOMIC DNA]</scope>
    <source>
        <strain evidence="7 8">KU-00831-HH</strain>
    </source>
</reference>
<comment type="subcellular location">
    <subcellularLocation>
        <location evidence="4">Cell outer membrane</location>
    </subcellularLocation>
</comment>
<keyword evidence="8" id="KW-1185">Reference proteome</keyword>
<evidence type="ECO:0000256" key="4">
    <source>
        <dbReference type="HAMAP-Rule" id="MF_01411"/>
    </source>
</evidence>
<evidence type="ECO:0000256" key="2">
    <source>
        <dbReference type="ARBA" id="ARBA00023136"/>
    </source>
</evidence>
<evidence type="ECO:0000259" key="6">
    <source>
        <dbReference type="Pfam" id="PF04453"/>
    </source>
</evidence>
<evidence type="ECO:0000313" key="7">
    <source>
        <dbReference type="EMBL" id="GAA6166768.1"/>
    </source>
</evidence>
<comment type="similarity">
    <text evidence="4">Belongs to the LptD family.</text>
</comment>
<accession>A0ABQ0A530</accession>
<keyword evidence="2 4" id="KW-0472">Membrane</keyword>
<comment type="caution">
    <text evidence="7">The sequence shown here is derived from an EMBL/GenBank/DDBJ whole genome shotgun (WGS) entry which is preliminary data.</text>
</comment>
<dbReference type="PANTHER" id="PTHR30189:SF1">
    <property type="entry name" value="LPS-ASSEMBLY PROTEIN LPTD"/>
    <property type="match status" value="1"/>
</dbReference>
<comment type="caution">
    <text evidence="4">Lacks conserved residue(s) required for the propagation of feature annotation.</text>
</comment>
<dbReference type="Pfam" id="PF04453">
    <property type="entry name" value="LptD"/>
    <property type="match status" value="1"/>
</dbReference>